<dbReference type="EMBL" id="AY597275">
    <property type="protein sequence ID" value="AAT96086.1"/>
    <property type="molecule type" value="Genomic_DNA"/>
</dbReference>
<organism evidence="1">
    <name type="scientific">Pseudomonas viridiflava</name>
    <name type="common">Phytomonas viridiflava</name>
    <dbReference type="NCBI Taxonomy" id="33069"/>
    <lineage>
        <taxon>Bacteria</taxon>
        <taxon>Pseudomonadati</taxon>
        <taxon>Pseudomonadota</taxon>
        <taxon>Gammaproteobacteria</taxon>
        <taxon>Pseudomonadales</taxon>
        <taxon>Pseudomonadaceae</taxon>
        <taxon>Pseudomonas</taxon>
    </lineage>
</organism>
<evidence type="ECO:0008006" key="2">
    <source>
        <dbReference type="Google" id="ProtNLM"/>
    </source>
</evidence>
<proteinExistence type="predicted"/>
<sequence length="340" mass="37906">MPKLPLTPMMVQYLVGLCCLKSDPDAVDVTVGDMVYDPAAEKERDVDVTVTITEAGEITHAFKAYEVKREGTPLDVAEVEQLCMKFIDMPSVTHRSIVSASGYTAPARKKAEKHGITLYEFKTWTKPLQEQFPALTMQGTAQECFEMSTTLLCWSQYQLRILAPQATGEFTVLPTDRILDSSGNDHSAYSTFEQYQNELLLRSTKLLLTLVPAATIMESLPSQNISTIAASPEWPHSHTLDVISDDVFIEIESGIFRIDSVTISGHLRWQRSTGQALYYVIDHVPSGEAFAASVISSPQGDGTMTALVFSPITREIDIRFIRLEKKHQNSIRNLKLKLSE</sequence>
<accession>I6LCI0</accession>
<protein>
    <recommendedName>
        <fullName evidence="2">Restriction endonuclease type IV Mrr domain-containing protein</fullName>
    </recommendedName>
</protein>
<evidence type="ECO:0000313" key="1">
    <source>
        <dbReference type="EMBL" id="AAT96086.1"/>
    </source>
</evidence>
<name>I6LCI0_PSEVI</name>
<dbReference type="AlphaFoldDB" id="I6LCI0"/>
<reference evidence="1" key="1">
    <citation type="journal article" date="2006" name="Proc. Natl. Acad. Sci. U.S.A.">
        <title>Presence/absence polymorphism for alternative pathogenicity islands in Pseudomonas viridiflava, a pathogen of Arabidopsis.</title>
        <authorList>
            <person name="Araki H."/>
            <person name="Tian D."/>
            <person name="Goss E.M."/>
            <person name="Jakob K."/>
            <person name="Halldorsdottir S.S."/>
            <person name="Kreitman M."/>
            <person name="Bergelson J."/>
        </authorList>
    </citation>
    <scope>NUCLEOTIDE SEQUENCE</scope>
    <source>
        <strain evidence="1">ME3.1b</strain>
    </source>
</reference>